<proteinExistence type="predicted"/>
<gene>
    <name evidence="1" type="ORF">CANCADRAFT_33071</name>
</gene>
<evidence type="ECO:0000313" key="1">
    <source>
        <dbReference type="EMBL" id="ODV88492.1"/>
    </source>
</evidence>
<keyword evidence="2" id="KW-1185">Reference proteome</keyword>
<dbReference type="Proteomes" id="UP000095023">
    <property type="component" value="Unassembled WGS sequence"/>
</dbReference>
<name>A0A1E4T9R4_9ASCO</name>
<dbReference type="AlphaFoldDB" id="A0A1E4T9R4"/>
<sequence>MIGFRGSHLEISPESGTLCHKRLYSRQVDCLKNGDEILLEYKKCKLASLLSLSVVGYLQFAELLRKVVLRSQCDSTSSNLLNTTLKV</sequence>
<organism evidence="1 2">
    <name type="scientific">Tortispora caseinolytica NRRL Y-17796</name>
    <dbReference type="NCBI Taxonomy" id="767744"/>
    <lineage>
        <taxon>Eukaryota</taxon>
        <taxon>Fungi</taxon>
        <taxon>Dikarya</taxon>
        <taxon>Ascomycota</taxon>
        <taxon>Saccharomycotina</taxon>
        <taxon>Trigonopsidomycetes</taxon>
        <taxon>Trigonopsidales</taxon>
        <taxon>Trigonopsidaceae</taxon>
        <taxon>Tortispora</taxon>
    </lineage>
</organism>
<dbReference type="EMBL" id="KV453844">
    <property type="protein sequence ID" value="ODV88492.1"/>
    <property type="molecule type" value="Genomic_DNA"/>
</dbReference>
<evidence type="ECO:0000313" key="2">
    <source>
        <dbReference type="Proteomes" id="UP000095023"/>
    </source>
</evidence>
<reference evidence="2" key="1">
    <citation type="submission" date="2016-02" db="EMBL/GenBank/DDBJ databases">
        <title>Comparative genomics of biotechnologically important yeasts.</title>
        <authorList>
            <consortium name="DOE Joint Genome Institute"/>
            <person name="Riley R."/>
            <person name="Haridas S."/>
            <person name="Wolfe K.H."/>
            <person name="Lopes M.R."/>
            <person name="Hittinger C.T."/>
            <person name="Goker M."/>
            <person name="Salamov A."/>
            <person name="Wisecaver J."/>
            <person name="Long T.M."/>
            <person name="Aerts A.L."/>
            <person name="Barry K."/>
            <person name="Choi C."/>
            <person name="Clum A."/>
            <person name="Coughlan A.Y."/>
            <person name="Deshpande S."/>
            <person name="Douglass A.P."/>
            <person name="Hanson S.J."/>
            <person name="Klenk H.-P."/>
            <person name="Labutti K."/>
            <person name="Lapidus A."/>
            <person name="Lindquist E."/>
            <person name="Lipzen A."/>
            <person name="Meier-Kolthoff J.P."/>
            <person name="Ohm R.A."/>
            <person name="Otillar R.P."/>
            <person name="Pangilinan J."/>
            <person name="Peng Y."/>
            <person name="Rokas A."/>
            <person name="Rosa C.A."/>
            <person name="Scheuner C."/>
            <person name="Sibirny A.A."/>
            <person name="Slot J.C."/>
            <person name="Stielow J.B."/>
            <person name="Sun H."/>
            <person name="Kurtzman C.P."/>
            <person name="Blackwell M."/>
            <person name="Jeffries T.W."/>
            <person name="Grigoriev I.V."/>
        </authorList>
    </citation>
    <scope>NUCLEOTIDE SEQUENCE [LARGE SCALE GENOMIC DNA]</scope>
    <source>
        <strain evidence="2">NRRL Y-17796</strain>
    </source>
</reference>
<accession>A0A1E4T9R4</accession>
<protein>
    <submittedName>
        <fullName evidence="1">Uncharacterized protein</fullName>
    </submittedName>
</protein>